<comment type="caution">
    <text evidence="3">The sequence shown here is derived from an EMBL/GenBank/DDBJ whole genome shotgun (WGS) entry which is preliminary data.</text>
</comment>
<feature type="compositionally biased region" description="Basic and acidic residues" evidence="2">
    <location>
        <begin position="126"/>
        <end position="138"/>
    </location>
</feature>
<keyword evidence="4" id="KW-1185">Reference proteome</keyword>
<evidence type="ECO:0000313" key="3">
    <source>
        <dbReference type="EMBL" id="MEE6147442.1"/>
    </source>
</evidence>
<sequence>MVWSLASFLRLGGGRKGPAAGSPEASGPSPASVRAQEGAPDLSKLDRVQLLQLLRDAMEENDRLREQVAAANRRADEAEGRLEDRRIQLEDSESLAEAALRLSGVFADAQRAIDLYAYNRSLNRDREASWPERSDRGAVDAAAGRSR</sequence>
<accession>A0ABU7RA10</accession>
<dbReference type="Proteomes" id="UP001332931">
    <property type="component" value="Unassembled WGS sequence"/>
</dbReference>
<keyword evidence="1" id="KW-0175">Coiled coil</keyword>
<reference evidence="3 4" key="1">
    <citation type="submission" date="2024-01" db="EMBL/GenBank/DDBJ databases">
        <title>Description of Olsenella sp. nov., isolated from pig feces.</title>
        <authorList>
            <person name="Chang Y.-H."/>
        </authorList>
    </citation>
    <scope>NUCLEOTIDE SEQUENCE [LARGE SCALE GENOMIC DNA]</scope>
    <source>
        <strain evidence="3 4">YH-ols2223</strain>
    </source>
</reference>
<proteinExistence type="predicted"/>
<evidence type="ECO:0000256" key="2">
    <source>
        <dbReference type="SAM" id="MobiDB-lite"/>
    </source>
</evidence>
<feature type="region of interest" description="Disordered" evidence="2">
    <location>
        <begin position="126"/>
        <end position="147"/>
    </location>
</feature>
<feature type="compositionally biased region" description="Low complexity" evidence="2">
    <location>
        <begin position="17"/>
        <end position="32"/>
    </location>
</feature>
<gene>
    <name evidence="3" type="ORF">VXJ25_05475</name>
</gene>
<evidence type="ECO:0000256" key="1">
    <source>
        <dbReference type="SAM" id="Coils"/>
    </source>
</evidence>
<evidence type="ECO:0000313" key="4">
    <source>
        <dbReference type="Proteomes" id="UP001332931"/>
    </source>
</evidence>
<dbReference type="EMBL" id="JAZGJQ010000004">
    <property type="protein sequence ID" value="MEE6147442.1"/>
    <property type="molecule type" value="Genomic_DNA"/>
</dbReference>
<feature type="coiled-coil region" evidence="1">
    <location>
        <begin position="47"/>
        <end position="95"/>
    </location>
</feature>
<dbReference type="RefSeq" id="WP_330958208.1">
    <property type="nucleotide sequence ID" value="NZ_JAZGJQ010000004.1"/>
</dbReference>
<protein>
    <submittedName>
        <fullName evidence="3">Uncharacterized protein</fullName>
    </submittedName>
</protein>
<feature type="region of interest" description="Disordered" evidence="2">
    <location>
        <begin position="12"/>
        <end position="39"/>
    </location>
</feature>
<name>A0ABU7RA10_9ACTN</name>
<organism evidence="3 4">
    <name type="scientific">Olsenella absiana</name>
    <dbReference type="NCBI Taxonomy" id="3115222"/>
    <lineage>
        <taxon>Bacteria</taxon>
        <taxon>Bacillati</taxon>
        <taxon>Actinomycetota</taxon>
        <taxon>Coriobacteriia</taxon>
        <taxon>Coriobacteriales</taxon>
        <taxon>Atopobiaceae</taxon>
        <taxon>Olsenella</taxon>
    </lineage>
</organism>